<dbReference type="OrthoDB" id="21095at2759"/>
<dbReference type="InterPro" id="IPR015525">
    <property type="entry name" value="BRCA2"/>
</dbReference>
<dbReference type="AlphaFoldDB" id="A0A427Y640"/>
<feature type="compositionally biased region" description="Polar residues" evidence="2">
    <location>
        <begin position="380"/>
        <end position="393"/>
    </location>
</feature>
<proteinExistence type="predicted"/>
<accession>A0A427Y640</accession>
<dbReference type="Pfam" id="PF09169">
    <property type="entry name" value="BRCA-2_helical"/>
    <property type="match status" value="1"/>
</dbReference>
<feature type="compositionally biased region" description="Polar residues" evidence="2">
    <location>
        <begin position="159"/>
        <end position="181"/>
    </location>
</feature>
<dbReference type="STRING" id="105984.A0A427Y640"/>
<feature type="domain" description="Breast cancer type 2 susceptibility protein helical" evidence="4">
    <location>
        <begin position="538"/>
        <end position="587"/>
    </location>
</feature>
<dbReference type="EMBL" id="RSCE01000002">
    <property type="protein sequence ID" value="RSH86524.1"/>
    <property type="molecule type" value="Genomic_DNA"/>
</dbReference>
<evidence type="ECO:0000313" key="6">
    <source>
        <dbReference type="Proteomes" id="UP000279236"/>
    </source>
</evidence>
<feature type="coiled-coil region" evidence="1">
    <location>
        <begin position="760"/>
        <end position="791"/>
    </location>
</feature>
<dbReference type="SUPFAM" id="SSF50249">
    <property type="entry name" value="Nucleic acid-binding proteins"/>
    <property type="match status" value="2"/>
</dbReference>
<dbReference type="GeneID" id="39589334"/>
<dbReference type="SUPFAM" id="SSF81872">
    <property type="entry name" value="BRCA2 helical domain"/>
    <property type="match status" value="1"/>
</dbReference>
<gene>
    <name evidence="5" type="ORF">EHS24_004791</name>
</gene>
<sequence length="964" mass="104192">MTLFAPGIVGQARPTAPHASDTDLPPPTAPPMSTDFDGLLDGLSADDFDFDDLDDDSGVGDTSAARPVTPAVERSPSPDPYADEPPAPVPDVIPQFVAFATARGSTIAPPSEGALKRARKILADVETDVEGEPSKRSRSESPAPGPMLPPAPATPAVVCSNNPPHMASPLSSRSTGFQLGSGTAPPPLDPSARARAMALFGETDTAATPVKSTAMLDRLIGAQESTSGFSQGAAPAPSSEARARVLALFDETDAASGSAFQLASGSSAPAVDPQGRARALAMFGENDGSSPATSGFQTGSGRAAAAPNPENLARARALLGEDAAQPGPSTPAPQLSSSFRPPLTGGTPARSVSAAFSAPRPMRSVGGVLPSTPSRLPLQPRTNTFSTPMTSTPVRPKLPSGIQIKTPGVTPRRIGLGSTPSRGGKARKGFVSPFRAPGTVQKVATPSALRAPVIPMKTPEKVFNSVFDLQPPEGRKGMRESFLYPGYYSPLELRGRGLPDEIWTLDLSNAICYQFIGEDASTLGHTQALERLKLEKCTLATAKWVDNHWRLILWKLAGQVAAKPALFDEKWNWFEVICQLKYRYEREFGAAQRPLLRRIQEHDSSPSLPMVLCVADIHRPPPTMNEKDEEVPQRPYLDLTDGWYHIRALTDDSLTRAIRSGKIKVGRKLAISGAKLESGADGAEVLEAYETSHLVLSGNSTHFARWDARLGAQSQPFVAGLSSLTVDGGLVVLMDVVLDRVYPLAYMNGDRGCREAPWNEEEEQERADAWKDKYEAESQRLQEDMRKNLEKIEDLASTLASHAEDINETVTSDAPDSIDSEFDKLLNANPQELMARLRSLPPSRMVHLAQHARGRLQQTAMEERFQLESQLKEICPIREVRDFRVVRFRDARLGLKDPARTGLLNVWEARGLGDALVEGKRYLVSNLIPGRNGDWSKPKPGAMTEVYLHTRRDSRWKVVETKSV</sequence>
<evidence type="ECO:0000313" key="5">
    <source>
        <dbReference type="EMBL" id="RSH86524.1"/>
    </source>
</evidence>
<dbReference type="GO" id="GO:0000724">
    <property type="term" value="P:double-strand break repair via homologous recombination"/>
    <property type="evidence" value="ECO:0007669"/>
    <property type="project" value="InterPro"/>
</dbReference>
<dbReference type="Pfam" id="PF09103">
    <property type="entry name" value="BRCA-2_OB1"/>
    <property type="match status" value="1"/>
</dbReference>
<evidence type="ECO:0000259" key="4">
    <source>
        <dbReference type="Pfam" id="PF09169"/>
    </source>
</evidence>
<keyword evidence="6" id="KW-1185">Reference proteome</keyword>
<feature type="compositionally biased region" description="Pro residues" evidence="2">
    <location>
        <begin position="143"/>
        <end position="153"/>
    </location>
</feature>
<dbReference type="PANTHER" id="PTHR11289">
    <property type="entry name" value="BREAST CANCER TYPE 2 SUSCEPTIBILITY PROTEIN BRCA2"/>
    <property type="match status" value="1"/>
</dbReference>
<evidence type="ECO:0008006" key="7">
    <source>
        <dbReference type="Google" id="ProtNLM"/>
    </source>
</evidence>
<evidence type="ECO:0000256" key="1">
    <source>
        <dbReference type="SAM" id="Coils"/>
    </source>
</evidence>
<dbReference type="PANTHER" id="PTHR11289:SF0">
    <property type="entry name" value="BREAST CANCER TYPE 2 SUSCEPTIBILITY PROTEIN"/>
    <property type="match status" value="1"/>
</dbReference>
<feature type="region of interest" description="Disordered" evidence="2">
    <location>
        <begin position="284"/>
        <end position="307"/>
    </location>
</feature>
<dbReference type="InterPro" id="IPR015252">
    <property type="entry name" value="BRCA2_hlx"/>
</dbReference>
<dbReference type="Gene3D" id="2.40.50.140">
    <property type="entry name" value="Nucleic acid-binding proteins"/>
    <property type="match status" value="3"/>
</dbReference>
<reference evidence="5 6" key="1">
    <citation type="submission" date="2018-11" db="EMBL/GenBank/DDBJ databases">
        <title>Genome sequence of Apiotrichum porosum DSM 27194.</title>
        <authorList>
            <person name="Aliyu H."/>
            <person name="Gorte O."/>
            <person name="Ochsenreither K."/>
        </authorList>
    </citation>
    <scope>NUCLEOTIDE SEQUENCE [LARGE SCALE GENOMIC DNA]</scope>
    <source>
        <strain evidence="5 6">DSM 27194</strain>
    </source>
</reference>
<comment type="caution">
    <text evidence="5">The sequence shown here is derived from an EMBL/GenBank/DDBJ whole genome shotgun (WGS) entry which is preliminary data.</text>
</comment>
<feature type="compositionally biased region" description="Polar residues" evidence="2">
    <location>
        <begin position="287"/>
        <end position="300"/>
    </location>
</feature>
<evidence type="ECO:0000259" key="3">
    <source>
        <dbReference type="Pfam" id="PF09103"/>
    </source>
</evidence>
<evidence type="ECO:0000256" key="2">
    <source>
        <dbReference type="SAM" id="MobiDB-lite"/>
    </source>
</evidence>
<dbReference type="RefSeq" id="XP_028479309.1">
    <property type="nucleotide sequence ID" value="XM_028620337.1"/>
</dbReference>
<dbReference type="InterPro" id="IPR012340">
    <property type="entry name" value="NA-bd_OB-fold"/>
</dbReference>
<organism evidence="5 6">
    <name type="scientific">Apiotrichum porosum</name>
    <dbReference type="NCBI Taxonomy" id="105984"/>
    <lineage>
        <taxon>Eukaryota</taxon>
        <taxon>Fungi</taxon>
        <taxon>Dikarya</taxon>
        <taxon>Basidiomycota</taxon>
        <taxon>Agaricomycotina</taxon>
        <taxon>Tremellomycetes</taxon>
        <taxon>Trichosporonales</taxon>
        <taxon>Trichosporonaceae</taxon>
        <taxon>Apiotrichum</taxon>
    </lineage>
</organism>
<feature type="region of interest" description="Disordered" evidence="2">
    <location>
        <begin position="322"/>
        <end position="432"/>
    </location>
</feature>
<dbReference type="InterPro" id="IPR015187">
    <property type="entry name" value="BRCA2_OB_1"/>
</dbReference>
<dbReference type="GO" id="GO:0006355">
    <property type="term" value="P:regulation of DNA-templated transcription"/>
    <property type="evidence" value="ECO:0007669"/>
    <property type="project" value="TreeGrafter"/>
</dbReference>
<keyword evidence="1" id="KW-0175">Coiled coil</keyword>
<feature type="compositionally biased region" description="Acidic residues" evidence="2">
    <location>
        <begin position="44"/>
        <end position="58"/>
    </location>
</feature>
<feature type="domain" description="BRCA2 OB1" evidence="3">
    <location>
        <begin position="594"/>
        <end position="713"/>
    </location>
</feature>
<dbReference type="CDD" id="cd04493">
    <property type="entry name" value="BRCA2DBD_OB1"/>
    <property type="match status" value="1"/>
</dbReference>
<feature type="region of interest" description="Disordered" evidence="2">
    <location>
        <begin position="124"/>
        <end position="191"/>
    </location>
</feature>
<dbReference type="InterPro" id="IPR036315">
    <property type="entry name" value="BRCA2_hlx_sf"/>
</dbReference>
<feature type="compositionally biased region" description="Pro residues" evidence="2">
    <location>
        <begin position="77"/>
        <end position="89"/>
    </location>
</feature>
<protein>
    <recommendedName>
        <fullName evidence="7">BRCA2 OB1 domain-containing protein</fullName>
    </recommendedName>
</protein>
<feature type="region of interest" description="Disordered" evidence="2">
    <location>
        <begin position="1"/>
        <end position="89"/>
    </location>
</feature>
<name>A0A427Y640_9TREE</name>
<dbReference type="Proteomes" id="UP000279236">
    <property type="component" value="Unassembled WGS sequence"/>
</dbReference>